<comment type="caution">
    <text evidence="8">The sequence shown here is derived from an EMBL/GenBank/DDBJ whole genome shotgun (WGS) entry which is preliminary data.</text>
</comment>
<evidence type="ECO:0000313" key="9">
    <source>
        <dbReference type="Proteomes" id="UP000605805"/>
    </source>
</evidence>
<feature type="transmembrane region" description="Helical" evidence="7">
    <location>
        <begin position="211"/>
        <end position="230"/>
    </location>
</feature>
<dbReference type="PANTHER" id="PTHR35806">
    <property type="entry name" value="OXALOACETATE DECARBOXYLASE BETA CHAIN 2"/>
    <property type="match status" value="1"/>
</dbReference>
<feature type="transmembrane region" description="Helical" evidence="7">
    <location>
        <begin position="404"/>
        <end position="430"/>
    </location>
</feature>
<evidence type="ECO:0000256" key="1">
    <source>
        <dbReference type="ARBA" id="ARBA00004651"/>
    </source>
</evidence>
<protein>
    <submittedName>
        <fullName evidence="8">Sodium ion-translocating decarboxylase subunit beta</fullName>
    </submittedName>
</protein>
<dbReference type="EMBL" id="DQTV01000079">
    <property type="protein sequence ID" value="HIP57284.1"/>
    <property type="molecule type" value="Genomic_DNA"/>
</dbReference>
<dbReference type="NCBIfam" id="TIGR01109">
    <property type="entry name" value="Na_pump_decarbB"/>
    <property type="match status" value="1"/>
</dbReference>
<dbReference type="PANTHER" id="PTHR35806:SF1">
    <property type="entry name" value="OXALOACETATE DECARBOXYLASE BETA CHAIN 2"/>
    <property type="match status" value="1"/>
</dbReference>
<dbReference type="GO" id="GO:0006814">
    <property type="term" value="P:sodium ion transport"/>
    <property type="evidence" value="ECO:0007669"/>
    <property type="project" value="InterPro"/>
</dbReference>
<evidence type="ECO:0000256" key="7">
    <source>
        <dbReference type="SAM" id="Phobius"/>
    </source>
</evidence>
<dbReference type="Proteomes" id="UP000605805">
    <property type="component" value="Unassembled WGS sequence"/>
</dbReference>
<dbReference type="GO" id="GO:0005886">
    <property type="term" value="C:plasma membrane"/>
    <property type="evidence" value="ECO:0007669"/>
    <property type="project" value="UniProtKB-SubCell"/>
</dbReference>
<organism evidence="8 9">
    <name type="scientific">Ignisphaera aggregans</name>
    <dbReference type="NCBI Taxonomy" id="334771"/>
    <lineage>
        <taxon>Archaea</taxon>
        <taxon>Thermoproteota</taxon>
        <taxon>Thermoprotei</taxon>
        <taxon>Desulfurococcales</taxon>
        <taxon>Desulfurococcaceae</taxon>
        <taxon>Ignisphaera</taxon>
    </lineage>
</organism>
<comment type="subcellular location">
    <subcellularLocation>
        <location evidence="1">Cell membrane</location>
        <topology evidence="1">Multi-pass membrane protein</topology>
    </subcellularLocation>
</comment>
<dbReference type="GO" id="GO:0016829">
    <property type="term" value="F:lyase activity"/>
    <property type="evidence" value="ECO:0007669"/>
    <property type="project" value="InterPro"/>
</dbReference>
<feature type="transmembrane region" description="Helical" evidence="7">
    <location>
        <begin position="251"/>
        <end position="280"/>
    </location>
</feature>
<evidence type="ECO:0000313" key="8">
    <source>
        <dbReference type="EMBL" id="HIP57284.1"/>
    </source>
</evidence>
<evidence type="ECO:0000256" key="4">
    <source>
        <dbReference type="ARBA" id="ARBA00022967"/>
    </source>
</evidence>
<feature type="transmembrane region" description="Helical" evidence="7">
    <location>
        <begin position="51"/>
        <end position="73"/>
    </location>
</feature>
<feature type="transmembrane region" description="Helical" evidence="7">
    <location>
        <begin position="340"/>
        <end position="367"/>
    </location>
</feature>
<keyword evidence="2" id="KW-1003">Cell membrane</keyword>
<gene>
    <name evidence="8" type="ORF">EYH02_04365</name>
</gene>
<accession>A0A832YYQ5</accession>
<feature type="transmembrane region" description="Helical" evidence="7">
    <location>
        <begin position="300"/>
        <end position="319"/>
    </location>
</feature>
<dbReference type="Pfam" id="PF03977">
    <property type="entry name" value="OAD_beta"/>
    <property type="match status" value="1"/>
</dbReference>
<proteinExistence type="predicted"/>
<feature type="transmembrane region" description="Helical" evidence="7">
    <location>
        <begin position="26"/>
        <end position="44"/>
    </location>
</feature>
<evidence type="ECO:0000256" key="2">
    <source>
        <dbReference type="ARBA" id="ARBA00022475"/>
    </source>
</evidence>
<keyword evidence="3 7" id="KW-0812">Transmembrane</keyword>
<keyword evidence="5 7" id="KW-1133">Transmembrane helix</keyword>
<keyword evidence="6 7" id="KW-0472">Membrane</keyword>
<keyword evidence="4" id="KW-1278">Translocase</keyword>
<name>A0A832YYQ5_9CREN</name>
<evidence type="ECO:0000256" key="3">
    <source>
        <dbReference type="ARBA" id="ARBA00022692"/>
    </source>
</evidence>
<sequence length="438" mass="47062">MLMHELIQIFLRQSGISTAFTNPFEFGIRLVFMVWGAVLLMLGLRRIEPLLLIPIGIAMMLANAPGLHLVSYACSIHDPQYLDQIEGLTQLANIVYVNGTAVRICVPYSTAVLAWIHHLFVRTEIGPILIFFGIGALSDFRPMFSYPITSIIGAAAQLGIVIVSLIAFASGFFTLPEALAIGVVGGADGPTTIYTATNIAPQLVGPLTIAVYSYIALIPVLQPPIIRALIPKKYRAIKMPPPREVGSREIVLFWLLLICVVSILVPNALPLIVALAAGNIIRECGISEVVSRYGKTVPEALLDIATIMTMLGVGSTLSYDFLSQYVVGGAEAYLEFLIKAFLCLGLGLLAFLISTIGGILLAWLLYFVTKGKVNPVIGCAGVSAVPIAARVAQREASRVDPSVYIVYHALGPNVAGIIGTAIVAGFYIGFVKTWFSYP</sequence>
<dbReference type="AlphaFoldDB" id="A0A832YYQ5"/>
<dbReference type="InterPro" id="IPR005661">
    <property type="entry name" value="OadB_MmdB"/>
</dbReference>
<reference evidence="8" key="1">
    <citation type="journal article" date="2020" name="ISME J.">
        <title>Gammaproteobacteria mediating utilization of methyl-, sulfur- and petroleum organic compounds in deep ocean hydrothermal plumes.</title>
        <authorList>
            <person name="Zhou Z."/>
            <person name="Liu Y."/>
            <person name="Pan J."/>
            <person name="Cron B.R."/>
            <person name="Toner B.M."/>
            <person name="Anantharaman K."/>
            <person name="Breier J.A."/>
            <person name="Dick G.J."/>
            <person name="Li M."/>
        </authorList>
    </citation>
    <scope>NUCLEOTIDE SEQUENCE</scope>
    <source>
        <strain evidence="8">SZUA-1435</strain>
    </source>
</reference>
<evidence type="ECO:0000256" key="6">
    <source>
        <dbReference type="ARBA" id="ARBA00023136"/>
    </source>
</evidence>
<feature type="transmembrane region" description="Helical" evidence="7">
    <location>
        <begin position="150"/>
        <end position="173"/>
    </location>
</feature>
<feature type="transmembrane region" description="Helical" evidence="7">
    <location>
        <begin position="119"/>
        <end position="138"/>
    </location>
</feature>
<evidence type="ECO:0000256" key="5">
    <source>
        <dbReference type="ARBA" id="ARBA00022989"/>
    </source>
</evidence>
<dbReference type="PIRSF" id="PIRSF015658">
    <property type="entry name" value="MmdB_OadB"/>
    <property type="match status" value="1"/>
</dbReference>